<dbReference type="HOGENOM" id="CLU_3082038_0_0_11"/>
<organism evidence="2 3">
    <name type="scientific">Mycobacterium intracellulare (strain ATCC 13950 / DSM 43223 / JCM 6384 / NCTC 13025 / 3600)</name>
    <dbReference type="NCBI Taxonomy" id="487521"/>
    <lineage>
        <taxon>Bacteria</taxon>
        <taxon>Bacillati</taxon>
        <taxon>Actinomycetota</taxon>
        <taxon>Actinomycetes</taxon>
        <taxon>Mycobacteriales</taxon>
        <taxon>Mycobacteriaceae</taxon>
        <taxon>Mycobacterium</taxon>
        <taxon>Mycobacterium avium complex (MAC)</taxon>
    </lineage>
</organism>
<protein>
    <submittedName>
        <fullName evidence="2">Uncharacterized protein</fullName>
    </submittedName>
</protein>
<dbReference type="KEGG" id="mia:OCU_22610"/>
<feature type="region of interest" description="Disordered" evidence="1">
    <location>
        <begin position="1"/>
        <end position="23"/>
    </location>
</feature>
<proteinExistence type="predicted"/>
<dbReference type="PATRIC" id="fig|487521.10.peg.2270"/>
<sequence length="52" mass="5646">MDVAPGTARDWRAGVSSPASGAWSTLRSIRYPSRRRQRDPSRAGPFAIFVAG</sequence>
<dbReference type="EMBL" id="CP003322">
    <property type="protein sequence ID" value="AFC43480.1"/>
    <property type="molecule type" value="Genomic_DNA"/>
</dbReference>
<dbReference type="Proteomes" id="UP000008004">
    <property type="component" value="Chromosome"/>
</dbReference>
<accession>H8IVR2</accession>
<evidence type="ECO:0000256" key="1">
    <source>
        <dbReference type="SAM" id="MobiDB-lite"/>
    </source>
</evidence>
<evidence type="ECO:0000313" key="2">
    <source>
        <dbReference type="EMBL" id="AFC43480.1"/>
    </source>
</evidence>
<reference evidence="2 3" key="1">
    <citation type="journal article" date="2012" name="J. Bacteriol.">
        <title>Complete genome sequence of Mycobacterium intracellulare strain ATCC 13950T.</title>
        <authorList>
            <person name="Kim B.J."/>
            <person name="Choi B.S."/>
            <person name="Lim J.S."/>
            <person name="Choi I.Y."/>
            <person name="Lee J.H."/>
            <person name="Chun J."/>
            <person name="Kook Y.H."/>
            <person name="Kim B.J."/>
        </authorList>
    </citation>
    <scope>NUCLEOTIDE SEQUENCE [LARGE SCALE GENOMIC DNA]</scope>
    <source>
        <strain evidence="3">ATCC 13950 / DSM 43223 / JCM 6384 / NCTC 13025 / 3600</strain>
    </source>
</reference>
<gene>
    <name evidence="2" type="ordered locus">OCU_22610</name>
</gene>
<evidence type="ECO:0000313" key="3">
    <source>
        <dbReference type="Proteomes" id="UP000008004"/>
    </source>
</evidence>
<dbReference type="AlphaFoldDB" id="H8IVR2"/>
<name>H8IVR2_MYCIA</name>